<dbReference type="PANTHER" id="PTHR43537:SF5">
    <property type="entry name" value="UXU OPERON TRANSCRIPTIONAL REGULATOR"/>
    <property type="match status" value="1"/>
</dbReference>
<dbReference type="SUPFAM" id="SSF46785">
    <property type="entry name" value="Winged helix' DNA-binding domain"/>
    <property type="match status" value="1"/>
</dbReference>
<organism evidence="5 6">
    <name type="scientific">Pseudofrankia inefficax (strain DSM 45817 / CECT 9037 / DDB 130130 / EuI1c)</name>
    <name type="common">Frankia inefficax</name>
    <dbReference type="NCBI Taxonomy" id="298654"/>
    <lineage>
        <taxon>Bacteria</taxon>
        <taxon>Bacillati</taxon>
        <taxon>Actinomycetota</taxon>
        <taxon>Actinomycetes</taxon>
        <taxon>Frankiales</taxon>
        <taxon>Frankiaceae</taxon>
        <taxon>Pseudofrankia</taxon>
    </lineage>
</organism>
<dbReference type="InterPro" id="IPR036390">
    <property type="entry name" value="WH_DNA-bd_sf"/>
</dbReference>
<dbReference type="SUPFAM" id="SSF48008">
    <property type="entry name" value="GntR ligand-binding domain-like"/>
    <property type="match status" value="1"/>
</dbReference>
<dbReference type="GO" id="GO:0003677">
    <property type="term" value="F:DNA binding"/>
    <property type="evidence" value="ECO:0007669"/>
    <property type="project" value="UniProtKB-KW"/>
</dbReference>
<dbReference type="EMBL" id="CP002299">
    <property type="protein sequence ID" value="ADP83479.1"/>
    <property type="molecule type" value="Genomic_DNA"/>
</dbReference>
<evidence type="ECO:0000256" key="2">
    <source>
        <dbReference type="ARBA" id="ARBA00023125"/>
    </source>
</evidence>
<dbReference type="InterPro" id="IPR008920">
    <property type="entry name" value="TF_FadR/GntR_C"/>
</dbReference>
<proteinExistence type="predicted"/>
<keyword evidence="3" id="KW-0804">Transcription</keyword>
<dbReference type="PRINTS" id="PR00035">
    <property type="entry name" value="HTHGNTR"/>
</dbReference>
<name>E3JC23_PSEI1</name>
<dbReference type="SMART" id="SM00345">
    <property type="entry name" value="HTH_GNTR"/>
    <property type="match status" value="1"/>
</dbReference>
<keyword evidence="1" id="KW-0805">Transcription regulation</keyword>
<evidence type="ECO:0000256" key="1">
    <source>
        <dbReference type="ARBA" id="ARBA00023015"/>
    </source>
</evidence>
<dbReference type="GO" id="GO:0003700">
    <property type="term" value="F:DNA-binding transcription factor activity"/>
    <property type="evidence" value="ECO:0007669"/>
    <property type="project" value="InterPro"/>
</dbReference>
<dbReference type="Gene3D" id="1.10.10.10">
    <property type="entry name" value="Winged helix-like DNA-binding domain superfamily/Winged helix DNA-binding domain"/>
    <property type="match status" value="1"/>
</dbReference>
<keyword evidence="6" id="KW-1185">Reference proteome</keyword>
<dbReference type="Proteomes" id="UP000002484">
    <property type="component" value="Chromosome"/>
</dbReference>
<gene>
    <name evidence="5" type="ordered locus">FraEuI1c_5492</name>
</gene>
<evidence type="ECO:0000313" key="5">
    <source>
        <dbReference type="EMBL" id="ADP83479.1"/>
    </source>
</evidence>
<dbReference type="InterPro" id="IPR011711">
    <property type="entry name" value="GntR_C"/>
</dbReference>
<dbReference type="HOGENOM" id="CLU_017584_9_0_11"/>
<dbReference type="PROSITE" id="PS50949">
    <property type="entry name" value="HTH_GNTR"/>
    <property type="match status" value="1"/>
</dbReference>
<feature type="domain" description="HTH gntR-type" evidence="4">
    <location>
        <begin position="12"/>
        <end position="82"/>
    </location>
</feature>
<dbReference type="PANTHER" id="PTHR43537">
    <property type="entry name" value="TRANSCRIPTIONAL REGULATOR, GNTR FAMILY"/>
    <property type="match status" value="1"/>
</dbReference>
<dbReference type="SMART" id="SM00895">
    <property type="entry name" value="FCD"/>
    <property type="match status" value="1"/>
</dbReference>
<dbReference type="KEGG" id="fri:FraEuI1c_5492"/>
<dbReference type="eggNOG" id="COG2186">
    <property type="taxonomic scope" value="Bacteria"/>
</dbReference>
<dbReference type="InterPro" id="IPR000524">
    <property type="entry name" value="Tscrpt_reg_HTH_GntR"/>
</dbReference>
<evidence type="ECO:0000313" key="6">
    <source>
        <dbReference type="Proteomes" id="UP000002484"/>
    </source>
</evidence>
<dbReference type="AlphaFoldDB" id="E3JC23"/>
<sequence length="274" mass="29845">MPPSRRRPISAPRVAETIAATLRERILSSTAGDAYRLPTQEQLVEEFGVSYPSVREALRILETEGLVTVRRGNVGGGEVHRPDSASSAYHLGLVLQAERVTLGDLAGGLRLFEPLCAAECARRPDRLTAVVPILRANIETSVQLVGTEVAFTQTAREFHELVVALTPNATVRTVVSSLVALWSAQEVRWAELLTSQGRYPAEHNAQAVVRTHRRILAEIEAGRAAEAERIARAHLAATQALLVDRFDDDVVNAASAKLWQSESPGNPTRPTSRI</sequence>
<evidence type="ECO:0000259" key="4">
    <source>
        <dbReference type="PROSITE" id="PS50949"/>
    </source>
</evidence>
<dbReference type="STRING" id="298654.FraEuI1c_5492"/>
<accession>E3JC23</accession>
<dbReference type="CDD" id="cd07377">
    <property type="entry name" value="WHTH_GntR"/>
    <property type="match status" value="1"/>
</dbReference>
<dbReference type="Gene3D" id="1.20.120.530">
    <property type="entry name" value="GntR ligand-binding domain-like"/>
    <property type="match status" value="1"/>
</dbReference>
<keyword evidence="2" id="KW-0238">DNA-binding</keyword>
<evidence type="ECO:0000256" key="3">
    <source>
        <dbReference type="ARBA" id="ARBA00023163"/>
    </source>
</evidence>
<dbReference type="RefSeq" id="WP_013426597.1">
    <property type="nucleotide sequence ID" value="NC_014666.1"/>
</dbReference>
<reference evidence="5 6" key="1">
    <citation type="submission" date="2010-10" db="EMBL/GenBank/DDBJ databases">
        <title>Complete sequence of Frankia sp. EuI1c.</title>
        <authorList>
            <consortium name="US DOE Joint Genome Institute"/>
            <person name="Lucas S."/>
            <person name="Copeland A."/>
            <person name="Lapidus A."/>
            <person name="Cheng J.-F."/>
            <person name="Bruce D."/>
            <person name="Goodwin L."/>
            <person name="Pitluck S."/>
            <person name="Chertkov O."/>
            <person name="Detter J.C."/>
            <person name="Han C."/>
            <person name="Tapia R."/>
            <person name="Land M."/>
            <person name="Hauser L."/>
            <person name="Jeffries C."/>
            <person name="Kyrpides N."/>
            <person name="Ivanova N."/>
            <person name="Mikhailova N."/>
            <person name="Beauchemin N."/>
            <person name="Sen A."/>
            <person name="Sur S.A."/>
            <person name="Gtari M."/>
            <person name="Wall L."/>
            <person name="Tisa L."/>
            <person name="Woyke T."/>
        </authorList>
    </citation>
    <scope>NUCLEOTIDE SEQUENCE [LARGE SCALE GENOMIC DNA]</scope>
    <source>
        <strain evidence="6">DSM 45817 / CECT 9037 / EuI1c</strain>
    </source>
</reference>
<dbReference type="OrthoDB" id="162505at2"/>
<dbReference type="Pfam" id="PF00392">
    <property type="entry name" value="GntR"/>
    <property type="match status" value="1"/>
</dbReference>
<dbReference type="FunCoup" id="E3JC23">
    <property type="interactions" value="30"/>
</dbReference>
<dbReference type="Pfam" id="PF07729">
    <property type="entry name" value="FCD"/>
    <property type="match status" value="1"/>
</dbReference>
<dbReference type="InParanoid" id="E3JC23"/>
<dbReference type="InterPro" id="IPR036388">
    <property type="entry name" value="WH-like_DNA-bd_sf"/>
</dbReference>
<protein>
    <submittedName>
        <fullName evidence="5">GntR domain protein</fullName>
    </submittedName>
</protein>